<dbReference type="EMBL" id="WKJD01000018">
    <property type="protein sequence ID" value="MRX44770.1"/>
    <property type="molecule type" value="Genomic_DNA"/>
</dbReference>
<dbReference type="Proteomes" id="UP000476511">
    <property type="component" value="Unassembled WGS sequence"/>
</dbReference>
<name>A0A6L5R4A0_9MICO</name>
<evidence type="ECO:0000256" key="1">
    <source>
        <dbReference type="SAM" id="Phobius"/>
    </source>
</evidence>
<gene>
    <name evidence="2" type="ORF">GJR97_13660</name>
</gene>
<feature type="transmembrane region" description="Helical" evidence="1">
    <location>
        <begin position="37"/>
        <end position="55"/>
    </location>
</feature>
<evidence type="ECO:0008006" key="4">
    <source>
        <dbReference type="Google" id="ProtNLM"/>
    </source>
</evidence>
<reference evidence="2 3" key="1">
    <citation type="submission" date="2019-11" db="EMBL/GenBank/DDBJ databases">
        <title>Agromyces kandeliae sp. nov., isolated from mangrove soil.</title>
        <authorList>
            <person name="Wang R."/>
        </authorList>
    </citation>
    <scope>NUCLEOTIDE SEQUENCE [LARGE SCALE GENOMIC DNA]</scope>
    <source>
        <strain evidence="2 3">Q22</strain>
    </source>
</reference>
<organism evidence="2 3">
    <name type="scientific">Agromyces kandeliae</name>
    <dbReference type="NCBI Taxonomy" id="2666141"/>
    <lineage>
        <taxon>Bacteria</taxon>
        <taxon>Bacillati</taxon>
        <taxon>Actinomycetota</taxon>
        <taxon>Actinomycetes</taxon>
        <taxon>Micrococcales</taxon>
        <taxon>Microbacteriaceae</taxon>
        <taxon>Agromyces</taxon>
    </lineage>
</organism>
<comment type="caution">
    <text evidence="2">The sequence shown here is derived from an EMBL/GenBank/DDBJ whole genome shotgun (WGS) entry which is preliminary data.</text>
</comment>
<keyword evidence="1" id="KW-0472">Membrane</keyword>
<evidence type="ECO:0000313" key="2">
    <source>
        <dbReference type="EMBL" id="MRX44770.1"/>
    </source>
</evidence>
<evidence type="ECO:0000313" key="3">
    <source>
        <dbReference type="Proteomes" id="UP000476511"/>
    </source>
</evidence>
<proteinExistence type="predicted"/>
<dbReference type="RefSeq" id="WP_154347345.1">
    <property type="nucleotide sequence ID" value="NZ_WKJD01000018.1"/>
</dbReference>
<keyword evidence="1" id="KW-1133">Transmembrane helix</keyword>
<keyword evidence="1" id="KW-0812">Transmembrane</keyword>
<sequence>MIAAIAITAIAVAIGLGAWFGLGPAGQQQARIEMLKLAVQAIVIVILGVVVKAVVDSAQADRARREQDDLRRAGYARRLVDASHAIELARTYMWADRSVATWDRQMRRIIRAYVELRDVRHDVTTFSATGRPLFGRWDDILDQIKSMEAYLVGLVDEYREEKRHLMDAWTRAGDDGAARDDAWSELQKLCRIGAFLRDDGDYGRLRDAYGRALRDMRSPSGTPR</sequence>
<keyword evidence="3" id="KW-1185">Reference proteome</keyword>
<accession>A0A6L5R4A0</accession>
<dbReference type="AlphaFoldDB" id="A0A6L5R4A0"/>
<protein>
    <recommendedName>
        <fullName evidence="4">DUF4760 domain-containing protein</fullName>
    </recommendedName>
</protein>